<dbReference type="Proteomes" id="UP000037122">
    <property type="component" value="Unassembled WGS sequence"/>
</dbReference>
<name>A0A0L0NP80_CANAR</name>
<dbReference type="AlphaFoldDB" id="A0A0L0NP80"/>
<evidence type="ECO:0000313" key="1">
    <source>
        <dbReference type="EMBL" id="KND95863.1"/>
    </source>
</evidence>
<comment type="caution">
    <text evidence="1">The sequence shown here is derived from an EMBL/GenBank/DDBJ whole genome shotgun (WGS) entry which is preliminary data.</text>
</comment>
<gene>
    <name evidence="1" type="ORF">QG37_07816</name>
</gene>
<reference evidence="2" key="1">
    <citation type="journal article" date="2015" name="BMC Genomics">
        <title>Draft genome of a commonly misdiagnosed multidrug resistant pathogen Candida auris.</title>
        <authorList>
            <person name="Chatterjee S."/>
            <person name="Alampalli S.V."/>
            <person name="Nageshan R.K."/>
            <person name="Chettiar S.T."/>
            <person name="Joshi S."/>
            <person name="Tatu U.S."/>
        </authorList>
    </citation>
    <scope>NUCLEOTIDE SEQUENCE [LARGE SCALE GENOMIC DNA]</scope>
    <source>
        <strain evidence="2">6684</strain>
    </source>
</reference>
<protein>
    <submittedName>
        <fullName evidence="1">Uncharacterized protein</fullName>
    </submittedName>
</protein>
<organism evidence="1 2">
    <name type="scientific">Candidozyma auris</name>
    <name type="common">Yeast</name>
    <name type="synonym">Candida auris</name>
    <dbReference type="NCBI Taxonomy" id="498019"/>
    <lineage>
        <taxon>Eukaryota</taxon>
        <taxon>Fungi</taxon>
        <taxon>Dikarya</taxon>
        <taxon>Ascomycota</taxon>
        <taxon>Saccharomycotina</taxon>
        <taxon>Pichiomycetes</taxon>
        <taxon>Metschnikowiaceae</taxon>
        <taxon>Candidozyma</taxon>
    </lineage>
</organism>
<dbReference type="EMBL" id="LGST01000064">
    <property type="protein sequence ID" value="KND95863.1"/>
    <property type="molecule type" value="Genomic_DNA"/>
</dbReference>
<dbReference type="VEuPathDB" id="FungiDB:QG37_07816"/>
<proteinExistence type="predicted"/>
<evidence type="ECO:0000313" key="2">
    <source>
        <dbReference type="Proteomes" id="UP000037122"/>
    </source>
</evidence>
<accession>A0A0L0NP80</accession>
<sequence length="42" mass="4791">MALKEDEGYFLGTQVSHEASLIHFASQNEIEDDLDMFVVFTL</sequence>